<dbReference type="Proteomes" id="UP000268094">
    <property type="component" value="Unassembled WGS sequence"/>
</dbReference>
<reference evidence="4" key="1">
    <citation type="submission" date="2018-09" db="EMBL/GenBank/DDBJ databases">
        <authorList>
            <person name="Livingstone P.G."/>
            <person name="Whitworth D.E."/>
        </authorList>
    </citation>
    <scope>NUCLEOTIDE SEQUENCE [LARGE SCALE GENOMIC DNA]</scope>
    <source>
        <strain evidence="4">CA054A</strain>
    </source>
</reference>
<keyword evidence="2" id="KW-1133">Transmembrane helix</keyword>
<feature type="transmembrane region" description="Helical" evidence="2">
    <location>
        <begin position="30"/>
        <end position="47"/>
    </location>
</feature>
<evidence type="ECO:0000313" key="4">
    <source>
        <dbReference type="Proteomes" id="UP000268094"/>
    </source>
</evidence>
<name>A0A3A8HXM7_9BACT</name>
<proteinExistence type="predicted"/>
<accession>A0A3A8HXM7</accession>
<keyword evidence="2" id="KW-0472">Membrane</keyword>
<sequence length="75" mass="7761">MNAIILRLVCGLLFAGMVLGVATHPPKDLTQGLGMMLPATMLLGVALKGPKGRSRLPPKKRAPPPPPVSGRTPGV</sequence>
<dbReference type="EMBL" id="RAVZ01000319">
    <property type="protein sequence ID" value="RKG75939.1"/>
    <property type="molecule type" value="Genomic_DNA"/>
</dbReference>
<dbReference type="OrthoDB" id="5383329at2"/>
<protein>
    <submittedName>
        <fullName evidence="3">Uncharacterized protein</fullName>
    </submittedName>
</protein>
<feature type="region of interest" description="Disordered" evidence="1">
    <location>
        <begin position="48"/>
        <end position="75"/>
    </location>
</feature>
<gene>
    <name evidence="3" type="ORF">D7V88_32910</name>
</gene>
<dbReference type="AlphaFoldDB" id="A0A3A8HXM7"/>
<evidence type="ECO:0000313" key="3">
    <source>
        <dbReference type="EMBL" id="RKG75939.1"/>
    </source>
</evidence>
<feature type="compositionally biased region" description="Basic residues" evidence="1">
    <location>
        <begin position="50"/>
        <end position="62"/>
    </location>
</feature>
<evidence type="ECO:0000256" key="1">
    <source>
        <dbReference type="SAM" id="MobiDB-lite"/>
    </source>
</evidence>
<dbReference type="RefSeq" id="WP_120544576.1">
    <property type="nucleotide sequence ID" value="NZ_RAVZ01000319.1"/>
</dbReference>
<evidence type="ECO:0000256" key="2">
    <source>
        <dbReference type="SAM" id="Phobius"/>
    </source>
</evidence>
<keyword evidence="2" id="KW-0812">Transmembrane</keyword>
<keyword evidence="4" id="KW-1185">Reference proteome</keyword>
<organism evidence="3 4">
    <name type="scientific">Corallococcus terminator</name>
    <dbReference type="NCBI Taxonomy" id="2316733"/>
    <lineage>
        <taxon>Bacteria</taxon>
        <taxon>Pseudomonadati</taxon>
        <taxon>Myxococcota</taxon>
        <taxon>Myxococcia</taxon>
        <taxon>Myxococcales</taxon>
        <taxon>Cystobacterineae</taxon>
        <taxon>Myxococcaceae</taxon>
        <taxon>Corallococcus</taxon>
    </lineage>
</organism>
<comment type="caution">
    <text evidence="3">The sequence shown here is derived from an EMBL/GenBank/DDBJ whole genome shotgun (WGS) entry which is preliminary data.</text>
</comment>